<name>A0ABM6M961_9SPHN</name>
<reference evidence="10 15" key="1">
    <citation type="submission" date="2017-03" db="EMBL/GenBank/DDBJ databases">
        <title>Complete genome sequence of Blastomonas fulva degrading microcsystin LR.</title>
        <authorList>
            <person name="Lee H.-g."/>
            <person name="Jin L."/>
            <person name="oh H.-M."/>
        </authorList>
    </citation>
    <scope>NUCLEOTIDE SEQUENCE [LARGE SCALE GENOMIC DNA]</scope>
    <source>
        <strain evidence="10 15">T2</strain>
    </source>
</reference>
<evidence type="ECO:0000313" key="8">
    <source>
        <dbReference type="EMBL" id="ASR50289.1"/>
    </source>
</evidence>
<keyword evidence="4" id="KW-0233">DNA recombination</keyword>
<dbReference type="EMBL" id="CP020083">
    <property type="protein sequence ID" value="ASR53148.1"/>
    <property type="molecule type" value="Genomic_DNA"/>
</dbReference>
<organism evidence="10 15">
    <name type="scientific">Blastomonas fulva</name>
    <dbReference type="NCBI Taxonomy" id="1550728"/>
    <lineage>
        <taxon>Bacteria</taxon>
        <taxon>Pseudomonadati</taxon>
        <taxon>Pseudomonadota</taxon>
        <taxon>Alphaproteobacteria</taxon>
        <taxon>Sphingomonadales</taxon>
        <taxon>Sphingomonadaceae</taxon>
        <taxon>Blastomonas</taxon>
    </lineage>
</organism>
<evidence type="ECO:0000259" key="7">
    <source>
        <dbReference type="PROSITE" id="PS51900"/>
    </source>
</evidence>
<evidence type="ECO:0000313" key="11">
    <source>
        <dbReference type="EMBL" id="ASR52461.1"/>
    </source>
</evidence>
<dbReference type="EMBL" id="CP020083">
    <property type="protein sequence ID" value="ASR50289.1"/>
    <property type="molecule type" value="Genomic_DNA"/>
</dbReference>
<dbReference type="PANTHER" id="PTHR30349:SF64">
    <property type="entry name" value="PROPHAGE INTEGRASE INTD-RELATED"/>
    <property type="match status" value="1"/>
</dbReference>
<evidence type="ECO:0000256" key="1">
    <source>
        <dbReference type="ARBA" id="ARBA00008857"/>
    </source>
</evidence>
<keyword evidence="3 5" id="KW-0238">DNA-binding</keyword>
<keyword evidence="15" id="KW-1185">Reference proteome</keyword>
<dbReference type="InterPro" id="IPR044068">
    <property type="entry name" value="CB"/>
</dbReference>
<dbReference type="Pfam" id="PF00589">
    <property type="entry name" value="Phage_integrase"/>
    <property type="match status" value="1"/>
</dbReference>
<evidence type="ECO:0000256" key="5">
    <source>
        <dbReference type="PROSITE-ProRule" id="PRU01248"/>
    </source>
</evidence>
<dbReference type="Proteomes" id="UP000258016">
    <property type="component" value="Chromosome"/>
</dbReference>
<dbReference type="InterPro" id="IPR010998">
    <property type="entry name" value="Integrase_recombinase_N"/>
</dbReference>
<evidence type="ECO:0000313" key="13">
    <source>
        <dbReference type="EMBL" id="ASR53148.1"/>
    </source>
</evidence>
<dbReference type="InterPro" id="IPR050090">
    <property type="entry name" value="Tyrosine_recombinase_XerCD"/>
</dbReference>
<proteinExistence type="inferred from homology"/>
<evidence type="ECO:0000313" key="9">
    <source>
        <dbReference type="EMBL" id="ASR51546.1"/>
    </source>
</evidence>
<dbReference type="EMBL" id="CP020083">
    <property type="protein sequence ID" value="ASR51546.1"/>
    <property type="molecule type" value="Genomic_DNA"/>
</dbReference>
<evidence type="ECO:0000256" key="2">
    <source>
        <dbReference type="ARBA" id="ARBA00022908"/>
    </source>
</evidence>
<evidence type="ECO:0000256" key="3">
    <source>
        <dbReference type="ARBA" id="ARBA00023125"/>
    </source>
</evidence>
<dbReference type="PANTHER" id="PTHR30349">
    <property type="entry name" value="PHAGE INTEGRASE-RELATED"/>
    <property type="match status" value="1"/>
</dbReference>
<evidence type="ECO:0000256" key="4">
    <source>
        <dbReference type="ARBA" id="ARBA00023172"/>
    </source>
</evidence>
<dbReference type="EMBL" id="CP020083">
    <property type="protein sequence ID" value="ASR52461.1"/>
    <property type="molecule type" value="Genomic_DNA"/>
</dbReference>
<comment type="similarity">
    <text evidence="1">Belongs to the 'phage' integrase family.</text>
</comment>
<sequence>MDTITTAAPNNALRERMLQDMTMRSFGEHTQKDYIRHVRSFAAFLGRPPDTATIEDLRRYQIAQHERAISPATINGAVSALRFLFGITLKRPEMALGLVVVRCTPKLREVLSVEEAARLIEAAPGIKYKAAFGVAYGAGLRVSEIAHLKVDDIDSTRMLIRVEQGKGRKDRNAMLSPHLLDLLRQWWREGKRRGVMLPHGWLFPGRSCTDPISARQLHRAVHEAAEFAGIRKRVSPHTLRHSFATHLLEQDVDIRVIQVLLGHTKIGTTAIYTKVSTRTMQAVASPLDRIFSLMEGPKRTASPPG</sequence>
<dbReference type="EMBL" id="CP020083">
    <property type="protein sequence ID" value="ASR53171.1"/>
    <property type="molecule type" value="Genomic_DNA"/>
</dbReference>
<feature type="domain" description="Tyr recombinase" evidence="6">
    <location>
        <begin position="106"/>
        <end position="285"/>
    </location>
</feature>
<dbReference type="RefSeq" id="WP_054135460.1">
    <property type="nucleotide sequence ID" value="NZ_CP020083.1"/>
</dbReference>
<dbReference type="PROSITE" id="PS51900">
    <property type="entry name" value="CB"/>
    <property type="match status" value="1"/>
</dbReference>
<gene>
    <name evidence="8" type="ORF">B5J99_01380</name>
    <name evidence="9" type="ORF">B5J99_08760</name>
    <name evidence="10" type="ORF">B5J99_13995</name>
    <name evidence="11" type="ORF">B5J99_14160</name>
    <name evidence="12" type="ORF">B5J99_18120</name>
    <name evidence="13" type="ORF">B5J99_18175</name>
    <name evidence="14" type="ORF">B5J99_18305</name>
</gene>
<dbReference type="InterPro" id="IPR002104">
    <property type="entry name" value="Integrase_catalytic"/>
</dbReference>
<dbReference type="EMBL" id="CP020083">
    <property type="protein sequence ID" value="ASR53138.1"/>
    <property type="molecule type" value="Genomic_DNA"/>
</dbReference>
<evidence type="ECO:0000313" key="10">
    <source>
        <dbReference type="EMBL" id="ASR52430.1"/>
    </source>
</evidence>
<dbReference type="GeneID" id="303487550"/>
<dbReference type="InterPro" id="IPR011010">
    <property type="entry name" value="DNA_brk_join_enz"/>
</dbReference>
<dbReference type="InterPro" id="IPR004107">
    <property type="entry name" value="Integrase_SAM-like_N"/>
</dbReference>
<protein>
    <submittedName>
        <fullName evidence="10">Integrase</fullName>
    </submittedName>
</protein>
<dbReference type="EMBL" id="CP020083">
    <property type="protein sequence ID" value="ASR52430.1"/>
    <property type="molecule type" value="Genomic_DNA"/>
</dbReference>
<dbReference type="PROSITE" id="PS51898">
    <property type="entry name" value="TYR_RECOMBINASE"/>
    <property type="match status" value="1"/>
</dbReference>
<keyword evidence="2" id="KW-0229">DNA integration</keyword>
<accession>A0ABM6M961</accession>
<dbReference type="InterPro" id="IPR013762">
    <property type="entry name" value="Integrase-like_cat_sf"/>
</dbReference>
<dbReference type="Pfam" id="PF13495">
    <property type="entry name" value="Phage_int_SAM_4"/>
    <property type="match status" value="1"/>
</dbReference>
<evidence type="ECO:0000313" key="14">
    <source>
        <dbReference type="EMBL" id="ASR53171.1"/>
    </source>
</evidence>
<dbReference type="Gene3D" id="1.10.443.10">
    <property type="entry name" value="Intergrase catalytic core"/>
    <property type="match status" value="1"/>
</dbReference>
<feature type="domain" description="Core-binding (CB)" evidence="7">
    <location>
        <begin position="8"/>
        <end position="89"/>
    </location>
</feature>
<dbReference type="Gene3D" id="1.10.150.130">
    <property type="match status" value="1"/>
</dbReference>
<evidence type="ECO:0000313" key="12">
    <source>
        <dbReference type="EMBL" id="ASR53138.1"/>
    </source>
</evidence>
<evidence type="ECO:0000259" key="6">
    <source>
        <dbReference type="PROSITE" id="PS51898"/>
    </source>
</evidence>
<dbReference type="SUPFAM" id="SSF56349">
    <property type="entry name" value="DNA breaking-rejoining enzymes"/>
    <property type="match status" value="1"/>
</dbReference>
<evidence type="ECO:0000313" key="15">
    <source>
        <dbReference type="Proteomes" id="UP000258016"/>
    </source>
</evidence>